<evidence type="ECO:0000313" key="2">
    <source>
        <dbReference type="EMBL" id="CAD6996607.1"/>
    </source>
</evidence>
<sequence>MIKSKQNDRESTQAKKNLRSGKPTEEATSMANQDINVVQKNKGGIYDSYCTLSSWICFTLLDPIDIISRGNMPKDDTEKK</sequence>
<feature type="compositionally biased region" description="Basic and acidic residues" evidence="1">
    <location>
        <begin position="1"/>
        <end position="13"/>
    </location>
</feature>
<reference evidence="2" key="1">
    <citation type="submission" date="2020-11" db="EMBL/GenBank/DDBJ databases">
        <authorList>
            <person name="Whitehead M."/>
        </authorList>
    </citation>
    <scope>NUCLEOTIDE SEQUENCE</scope>
    <source>
        <strain evidence="2">EGII</strain>
    </source>
</reference>
<feature type="region of interest" description="Disordered" evidence="1">
    <location>
        <begin position="1"/>
        <end position="32"/>
    </location>
</feature>
<organism evidence="2 3">
    <name type="scientific">Ceratitis capitata</name>
    <name type="common">Mediterranean fruit fly</name>
    <name type="synonym">Tephritis capitata</name>
    <dbReference type="NCBI Taxonomy" id="7213"/>
    <lineage>
        <taxon>Eukaryota</taxon>
        <taxon>Metazoa</taxon>
        <taxon>Ecdysozoa</taxon>
        <taxon>Arthropoda</taxon>
        <taxon>Hexapoda</taxon>
        <taxon>Insecta</taxon>
        <taxon>Pterygota</taxon>
        <taxon>Neoptera</taxon>
        <taxon>Endopterygota</taxon>
        <taxon>Diptera</taxon>
        <taxon>Brachycera</taxon>
        <taxon>Muscomorpha</taxon>
        <taxon>Tephritoidea</taxon>
        <taxon>Tephritidae</taxon>
        <taxon>Ceratitis</taxon>
        <taxon>Ceratitis</taxon>
    </lineage>
</organism>
<evidence type="ECO:0000313" key="3">
    <source>
        <dbReference type="Proteomes" id="UP000606786"/>
    </source>
</evidence>
<keyword evidence="3" id="KW-1185">Reference proteome</keyword>
<dbReference type="AlphaFoldDB" id="A0A811UFE2"/>
<accession>A0A811UFE2</accession>
<dbReference type="EMBL" id="CAJHJT010000012">
    <property type="protein sequence ID" value="CAD6996607.1"/>
    <property type="molecule type" value="Genomic_DNA"/>
</dbReference>
<dbReference type="Proteomes" id="UP000606786">
    <property type="component" value="Unassembled WGS sequence"/>
</dbReference>
<evidence type="ECO:0000256" key="1">
    <source>
        <dbReference type="SAM" id="MobiDB-lite"/>
    </source>
</evidence>
<name>A0A811UFE2_CERCA</name>
<protein>
    <submittedName>
        <fullName evidence="2">(Mediterranean fruit fly) hypothetical protein</fullName>
    </submittedName>
</protein>
<gene>
    <name evidence="2" type="ORF">CCAP1982_LOCUS5277</name>
</gene>
<comment type="caution">
    <text evidence="2">The sequence shown here is derived from an EMBL/GenBank/DDBJ whole genome shotgun (WGS) entry which is preliminary data.</text>
</comment>
<proteinExistence type="predicted"/>